<dbReference type="EMBL" id="AJIX01000056">
    <property type="protein sequence ID" value="KGR01239.1"/>
    <property type="molecule type" value="Genomic_DNA"/>
</dbReference>
<protein>
    <recommendedName>
        <fullName evidence="3">SWIM-type domain-containing protein</fullName>
    </recommendedName>
</protein>
<reference evidence="1 2" key="1">
    <citation type="submission" date="2013-12" db="EMBL/GenBank/DDBJ databases">
        <title>The Genome Sequence of Candida albicans P78048.</title>
        <authorList>
            <consortium name="The Broad Institute Genome Sequencing Platform"/>
            <consortium name="The Broad Institute Genome Sequencing Center for Infectious Disease"/>
            <person name="Cuomo C."/>
            <person name="Bennett R."/>
            <person name="Hirakawa M."/>
            <person name="Noverr M."/>
            <person name="Mitchell A."/>
            <person name="Young S.K."/>
            <person name="Zeng Q."/>
            <person name="Gargeya S."/>
            <person name="Fitzgerald M."/>
            <person name="Abouelleil A."/>
            <person name="Alvarado L."/>
            <person name="Berlin A.M."/>
            <person name="Chapman S.B."/>
            <person name="Dewar J."/>
            <person name="Goldberg J."/>
            <person name="Griggs A."/>
            <person name="Gujja S."/>
            <person name="Hansen M."/>
            <person name="Howarth C."/>
            <person name="Imamovic A."/>
            <person name="Larimer J."/>
            <person name="McCowan C."/>
            <person name="Murphy C."/>
            <person name="Pearson M."/>
            <person name="Priest M."/>
            <person name="Roberts A."/>
            <person name="Saif S."/>
            <person name="Shea T."/>
            <person name="Sykes S."/>
            <person name="Wortman J."/>
            <person name="Nusbaum C."/>
            <person name="Birren B."/>
        </authorList>
    </citation>
    <scope>NUCLEOTIDE SEQUENCE [LARGE SCALE GENOMIC DNA]</scope>
    <source>
        <strain evidence="1 2">P78048</strain>
    </source>
</reference>
<evidence type="ECO:0000313" key="1">
    <source>
        <dbReference type="EMBL" id="KGR01239.1"/>
    </source>
</evidence>
<proteinExistence type="predicted"/>
<evidence type="ECO:0000313" key="2">
    <source>
        <dbReference type="Proteomes" id="UP000030161"/>
    </source>
</evidence>
<name>A0AB34PJ15_CANAX</name>
<accession>A0AB34PJ15</accession>
<evidence type="ECO:0008006" key="3">
    <source>
        <dbReference type="Google" id="ProtNLM"/>
    </source>
</evidence>
<gene>
    <name evidence="1" type="ORF">MG3_06245</name>
</gene>
<organism evidence="1 2">
    <name type="scientific">Candida albicans P78048</name>
    <dbReference type="NCBI Taxonomy" id="1094989"/>
    <lineage>
        <taxon>Eukaryota</taxon>
        <taxon>Fungi</taxon>
        <taxon>Dikarya</taxon>
        <taxon>Ascomycota</taxon>
        <taxon>Saccharomycotina</taxon>
        <taxon>Pichiomycetes</taxon>
        <taxon>Debaryomycetaceae</taxon>
        <taxon>Candida/Lodderomyces clade</taxon>
        <taxon>Candida</taxon>
    </lineage>
</organism>
<dbReference type="Proteomes" id="UP000030161">
    <property type="component" value="Unassembled WGS sequence"/>
</dbReference>
<comment type="caution">
    <text evidence="1">The sequence shown here is derived from an EMBL/GenBank/DDBJ whole genome shotgun (WGS) entry which is preliminary data.</text>
</comment>
<dbReference type="AlphaFoldDB" id="A0AB34PJ15"/>
<sequence length="226" mass="26152">MLHLSKAEREYFDAAYSLSNEAIEKLVELQGKLGLVKDDDVTYTVTIDHGKGTYTCNTEKGESSWCKHLYMYHKMRFLVFGDNMEKQMDFPVEDSQDYFSDEDDGSFSDIELENQERDFHFDNELASSYDDPSDIIDVVNSTSSNNEGTSTGQSDQNIPQKTFEELSTEIEGYLENISKRYKELLENSPEKVSELALYMRSFSQQLEYISTGKQDLDHDPKRRKKN</sequence>